<keyword evidence="9" id="KW-0378">Hydrolase</keyword>
<evidence type="ECO:0000259" key="13">
    <source>
        <dbReference type="Pfam" id="PF17177"/>
    </source>
</evidence>
<comment type="catalytic activity">
    <reaction evidence="1">
        <text>Endonucleolytic cleavage of RNA, removing 5'-extranucleotides from tRNA precursor.</text>
        <dbReference type="EC" id="3.1.26.5"/>
    </reaction>
</comment>
<evidence type="ECO:0000256" key="6">
    <source>
        <dbReference type="ARBA" id="ARBA00022722"/>
    </source>
</evidence>
<evidence type="ECO:0000256" key="10">
    <source>
        <dbReference type="ARBA" id="ARBA00022833"/>
    </source>
</evidence>
<evidence type="ECO:0000256" key="9">
    <source>
        <dbReference type="ARBA" id="ARBA00022801"/>
    </source>
</evidence>
<keyword evidence="10" id="KW-0862">Zinc</keyword>
<comment type="cofactor">
    <cofactor evidence="2">
        <name>Mg(2+)</name>
        <dbReference type="ChEBI" id="CHEBI:18420"/>
    </cofactor>
</comment>
<keyword evidence="5" id="KW-0819">tRNA processing</keyword>
<dbReference type="PANTHER" id="PTHR13547">
    <property type="match status" value="1"/>
</dbReference>
<dbReference type="Pfam" id="PF17177">
    <property type="entry name" value="PPR_long"/>
    <property type="match status" value="1"/>
</dbReference>
<organism evidence="14 15">
    <name type="scientific">Citrullus colocynthis</name>
    <name type="common">colocynth</name>
    <dbReference type="NCBI Taxonomy" id="252529"/>
    <lineage>
        <taxon>Eukaryota</taxon>
        <taxon>Viridiplantae</taxon>
        <taxon>Streptophyta</taxon>
        <taxon>Embryophyta</taxon>
        <taxon>Tracheophyta</taxon>
        <taxon>Spermatophyta</taxon>
        <taxon>Magnoliopsida</taxon>
        <taxon>eudicotyledons</taxon>
        <taxon>Gunneridae</taxon>
        <taxon>Pentapetalae</taxon>
        <taxon>rosids</taxon>
        <taxon>fabids</taxon>
        <taxon>Cucurbitales</taxon>
        <taxon>Cucurbitaceae</taxon>
        <taxon>Benincaseae</taxon>
        <taxon>Citrullus</taxon>
    </lineage>
</organism>
<evidence type="ECO:0000256" key="5">
    <source>
        <dbReference type="ARBA" id="ARBA00022694"/>
    </source>
</evidence>
<evidence type="ECO:0000256" key="7">
    <source>
        <dbReference type="ARBA" id="ARBA00022723"/>
    </source>
</evidence>
<protein>
    <recommendedName>
        <fullName evidence="4">ribonuclease P</fullName>
        <ecNumber evidence="4">3.1.26.5</ecNumber>
    </recommendedName>
</protein>
<reference evidence="14 15" key="1">
    <citation type="submission" date="2024-03" db="EMBL/GenBank/DDBJ databases">
        <authorList>
            <person name="Gkanogiannis A."/>
            <person name="Becerra Lopez-Lavalle L."/>
        </authorList>
    </citation>
    <scope>NUCLEOTIDE SEQUENCE [LARGE SCALE GENOMIC DNA]</scope>
</reference>
<comment type="similarity">
    <text evidence="3">Belongs to the PPR family. P subfamily.</text>
</comment>
<keyword evidence="15" id="KW-1185">Reference proteome</keyword>
<dbReference type="PANTHER" id="PTHR13547:SF13">
    <property type="entry name" value="PROTEINACEOUS RNASE P 2"/>
    <property type="match status" value="1"/>
</dbReference>
<feature type="domain" description="PRORP" evidence="12">
    <location>
        <begin position="259"/>
        <end position="486"/>
    </location>
</feature>
<dbReference type="InterPro" id="IPR031595">
    <property type="entry name" value="PRORP_C"/>
</dbReference>
<evidence type="ECO:0000256" key="8">
    <source>
        <dbReference type="ARBA" id="ARBA00022737"/>
    </source>
</evidence>
<dbReference type="InterPro" id="IPR011990">
    <property type="entry name" value="TPR-like_helical_dom_sf"/>
</dbReference>
<keyword evidence="11" id="KW-0460">Magnesium</keyword>
<evidence type="ECO:0000259" key="12">
    <source>
        <dbReference type="Pfam" id="PF16953"/>
    </source>
</evidence>
<dbReference type="EMBL" id="OZ021739">
    <property type="protein sequence ID" value="CAK9321875.1"/>
    <property type="molecule type" value="Genomic_DNA"/>
</dbReference>
<dbReference type="Pfam" id="PF16953">
    <property type="entry name" value="PRORP"/>
    <property type="match status" value="1"/>
</dbReference>
<evidence type="ECO:0000256" key="11">
    <source>
        <dbReference type="ARBA" id="ARBA00022842"/>
    </source>
</evidence>
<gene>
    <name evidence="14" type="ORF">CITCOLO1_LOCUS13970</name>
</gene>
<evidence type="ECO:0000256" key="2">
    <source>
        <dbReference type="ARBA" id="ARBA00001946"/>
    </source>
</evidence>
<dbReference type="Gene3D" id="3.40.50.11980">
    <property type="match status" value="1"/>
</dbReference>
<name>A0ABP0YSV9_9ROSI</name>
<evidence type="ECO:0000313" key="14">
    <source>
        <dbReference type="EMBL" id="CAK9321875.1"/>
    </source>
</evidence>
<evidence type="ECO:0000256" key="1">
    <source>
        <dbReference type="ARBA" id="ARBA00000928"/>
    </source>
</evidence>
<accession>A0ABP0YSV9</accession>
<feature type="domain" description="PROP1-like PPR" evidence="13">
    <location>
        <begin position="10"/>
        <end position="218"/>
    </location>
</feature>
<keyword evidence="7" id="KW-0479">Metal-binding</keyword>
<dbReference type="Proteomes" id="UP001642487">
    <property type="component" value="Chromosome 5"/>
</dbReference>
<dbReference type="EC" id="3.1.26.5" evidence="4"/>
<evidence type="ECO:0000256" key="3">
    <source>
        <dbReference type="ARBA" id="ARBA00007626"/>
    </source>
</evidence>
<dbReference type="InterPro" id="IPR033443">
    <property type="entry name" value="PROP1-like_PPR_dom"/>
</dbReference>
<evidence type="ECO:0000313" key="15">
    <source>
        <dbReference type="Proteomes" id="UP001642487"/>
    </source>
</evidence>
<proteinExistence type="inferred from homology"/>
<sequence length="528" mass="59447">MDATGSPKARKKSKNQSPEVKFHLDLTNCSRRKDLLSAITLCETAVSEKLQFNQQHFNTLLYLCSTAISDPSLKESAVSFGFRVYNHLQSIGIIPNEATITAVARLAAAKGDGDCAFELVKTIGKYKVTPRLRTYDPALFCFCENLEVDKAYEVEQHMDSAEVGLEEPQISALLKVSSETGKEDRVYEYLHKLRRAVKCVSESTAKAIEDWFCSEKASLIGESTWDVGLIREAILSNGGGWHGKGWIGKGSWTVKRTNVDSSGKCCCCAQQLVCVDISCAETESFAQSLAVLAIERETQPNFISFQEWLEVHNHCDAIVDGANIGLYQQNFADSGFNLPQVEAVVKELCKMSGGKWPLVFWHNKRTNALLDNSSHRRVVEEWINKGVLYTTPIGSNDDWYWLYAAVKLKCLLVTNDEMRDHIFELLENDLFLRWKEKHQIRYTFIKGRLRLEMPPLYSVIIQESETGSWHVPIAGNDSELERTWLCVTRPGDTENIEAQGSCVSMSVGSYNQLHDSARKRKERPSSTS</sequence>
<dbReference type="Gene3D" id="1.25.40.10">
    <property type="entry name" value="Tetratricopeptide repeat domain"/>
    <property type="match status" value="1"/>
</dbReference>
<evidence type="ECO:0000256" key="4">
    <source>
        <dbReference type="ARBA" id="ARBA00012179"/>
    </source>
</evidence>
<keyword evidence="8" id="KW-0677">Repeat</keyword>
<keyword evidence="6" id="KW-0540">Nuclease</keyword>